<dbReference type="Proteomes" id="UP000680045">
    <property type="component" value="Unassembled WGS sequence"/>
</dbReference>
<name>A0A941J7Y5_9BACI</name>
<gene>
    <name evidence="1" type="ORF">KEH51_15790</name>
</gene>
<organism evidence="1 2">
    <name type="scientific">Peribacillus frigoritolerans</name>
    <dbReference type="NCBI Taxonomy" id="450367"/>
    <lineage>
        <taxon>Bacteria</taxon>
        <taxon>Bacillati</taxon>
        <taxon>Bacillota</taxon>
        <taxon>Bacilli</taxon>
        <taxon>Bacillales</taxon>
        <taxon>Bacillaceae</taxon>
        <taxon>Peribacillus</taxon>
    </lineage>
</organism>
<dbReference type="AlphaFoldDB" id="A0A941J7Y5"/>
<proteinExistence type="predicted"/>
<comment type="caution">
    <text evidence="1">The sequence shown here is derived from an EMBL/GenBank/DDBJ whole genome shotgun (WGS) entry which is preliminary data.</text>
</comment>
<sequence length="69" mass="8201">MHKILKDKSEVILPLLTEWFNKPEWAFSKGSFKFNTEYFPEFDEPLQDYLKELIDSNDIEDAKKSTSNN</sequence>
<dbReference type="EMBL" id="JAGTPW010000027">
    <property type="protein sequence ID" value="MBR8645151.1"/>
    <property type="molecule type" value="Genomic_DNA"/>
</dbReference>
<reference evidence="1" key="1">
    <citation type="submission" date="2021-04" db="EMBL/GenBank/DDBJ databases">
        <title>Whole genome sequencing of Enterococci isolates from hospitalized patients.</title>
        <authorList>
            <person name="Ogoti B.M."/>
            <person name="Onyambu F.G."/>
        </authorList>
    </citation>
    <scope>NUCLEOTIDE SEQUENCE</scope>
    <source>
        <strain evidence="1">242</strain>
    </source>
</reference>
<protein>
    <submittedName>
        <fullName evidence="1">Uncharacterized protein</fullName>
    </submittedName>
</protein>
<accession>A0A941J7Y5</accession>
<evidence type="ECO:0000313" key="1">
    <source>
        <dbReference type="EMBL" id="MBR8645151.1"/>
    </source>
</evidence>
<evidence type="ECO:0000313" key="2">
    <source>
        <dbReference type="Proteomes" id="UP000680045"/>
    </source>
</evidence>